<feature type="domain" description="Secretion system C-terminal sorting" evidence="2">
    <location>
        <begin position="526"/>
        <end position="598"/>
    </location>
</feature>
<evidence type="ECO:0000313" key="5">
    <source>
        <dbReference type="Proteomes" id="UP000004671"/>
    </source>
</evidence>
<dbReference type="Proteomes" id="UP000183868">
    <property type="component" value="Chromosome"/>
</dbReference>
<dbReference type="eggNOG" id="COG0708">
    <property type="taxonomic scope" value="Bacteria"/>
</dbReference>
<dbReference type="KEGG" id="caby:Cabys_1672"/>
<dbReference type="OrthoDB" id="2531082at2"/>
<reference evidence="3 6" key="2">
    <citation type="submission" date="2016-11" db="EMBL/GenBank/DDBJ databases">
        <title>Genomic analysis of Caldithrix abyssi and proposal of a novel bacterial phylum Caldithrichaeota.</title>
        <authorList>
            <person name="Kublanov I."/>
            <person name="Sigalova O."/>
            <person name="Gavrilov S."/>
            <person name="Lebedinsky A."/>
            <person name="Ivanova N."/>
            <person name="Daum C."/>
            <person name="Reddy T."/>
            <person name="Klenk H.P."/>
            <person name="Goker M."/>
            <person name="Reva O."/>
            <person name="Miroshnichenko M."/>
            <person name="Kyprides N."/>
            <person name="Woyke T."/>
            <person name="Gelfand M."/>
        </authorList>
    </citation>
    <scope>NUCLEOTIDE SEQUENCE [LARGE SCALE GENOMIC DNA]</scope>
    <source>
        <strain evidence="3 6">LF13</strain>
    </source>
</reference>
<dbReference type="Proteomes" id="UP000004671">
    <property type="component" value="Chromosome"/>
</dbReference>
<feature type="signal peptide" evidence="1">
    <location>
        <begin position="1"/>
        <end position="16"/>
    </location>
</feature>
<dbReference type="RefSeq" id="WP_006929767.1">
    <property type="nucleotide sequence ID" value="NZ_CM001402.1"/>
</dbReference>
<evidence type="ECO:0000313" key="3">
    <source>
        <dbReference type="EMBL" id="APF18421.1"/>
    </source>
</evidence>
<dbReference type="EMBL" id="CM001402">
    <property type="protein sequence ID" value="EHO42428.1"/>
    <property type="molecule type" value="Genomic_DNA"/>
</dbReference>
<dbReference type="eggNOG" id="COG2730">
    <property type="taxonomic scope" value="Bacteria"/>
</dbReference>
<proteinExistence type="predicted"/>
<gene>
    <name evidence="3" type="ORF">Cabys_1672</name>
    <name evidence="4" type="ORF">Calab_2821</name>
</gene>
<dbReference type="InParanoid" id="H1XRE7"/>
<sequence precursor="true">MRFVLIILSMTTFLLAQTFSVARTSATTITQSVNASLNPQKLLIYYGWPSMINGATNNQQAADTLGQYDFVVLGDGLEKTSHGDHANTVEIINLIHASYSTRIFGYIDAGVTTQNLSLSEIGIRIKEWKATGADGIFFDDFGYDFQTSRERQNAVIDSAHAQGMPVCVNAWNPDDVFSSEVDANFNPTGEPTHLSADDFYLSESYQIEAGNYQSEATWQSKADKLDAYQQSIGFGIWSITTNNSANIYDQHQFHYAWHSALLYGHKATGWGEYLFSSNNNSAPFRPRPVVDSGSAFLTAVQHNNPQHSRETNTGLIWIRTDDHSYGFSSSSITIDGNFSDWAGVGSYVTDPQGDYSDANLDLLTGYYTYDASTLFLRTDVAGAYYATANTGDGYHIYIDTDKNAATGLNYGWWSMGADYMIEQVSGSAPNLYQYTGTGSDWSWSFVGSVNEAHSGASSEMAVAFSDLGVTTGDEIYIQWASSAAWSDQDYMQDDLGGSRTPAVLGTTSAVENTDFAPQDFVLKQNYPNPFNGTTVIEYRLKSGAAVHLALYDVNGRLLKTLVDAYQPAGQHRVLIDMNHLASGVYFYRLKIKKQQATRMMIFNK</sequence>
<keyword evidence="5" id="KW-1185">Reference proteome</keyword>
<reference evidence="4 5" key="1">
    <citation type="submission" date="2011-09" db="EMBL/GenBank/DDBJ databases">
        <title>The permanent draft genome of Caldithrix abyssi DSM 13497.</title>
        <authorList>
            <consortium name="US DOE Joint Genome Institute (JGI-PGF)"/>
            <person name="Lucas S."/>
            <person name="Han J."/>
            <person name="Lapidus A."/>
            <person name="Bruce D."/>
            <person name="Goodwin L."/>
            <person name="Pitluck S."/>
            <person name="Peters L."/>
            <person name="Kyrpides N."/>
            <person name="Mavromatis K."/>
            <person name="Ivanova N."/>
            <person name="Mikhailova N."/>
            <person name="Chertkov O."/>
            <person name="Detter J.C."/>
            <person name="Tapia R."/>
            <person name="Han C."/>
            <person name="Land M."/>
            <person name="Hauser L."/>
            <person name="Markowitz V."/>
            <person name="Cheng J.-F."/>
            <person name="Hugenholtz P."/>
            <person name="Woyke T."/>
            <person name="Wu D."/>
            <person name="Spring S."/>
            <person name="Brambilla E."/>
            <person name="Klenk H.-P."/>
            <person name="Eisen J.A."/>
        </authorList>
    </citation>
    <scope>NUCLEOTIDE SEQUENCE [LARGE SCALE GENOMIC DNA]</scope>
    <source>
        <strain evidence="4 5">DSM 13497</strain>
    </source>
</reference>
<dbReference type="EMBL" id="CP018099">
    <property type="protein sequence ID" value="APF18421.1"/>
    <property type="molecule type" value="Genomic_DNA"/>
</dbReference>
<dbReference type="InterPro" id="IPR026444">
    <property type="entry name" value="Secre_tail"/>
</dbReference>
<dbReference type="Gene3D" id="2.60.40.4070">
    <property type="match status" value="1"/>
</dbReference>
<evidence type="ECO:0000313" key="6">
    <source>
        <dbReference type="Proteomes" id="UP000183868"/>
    </source>
</evidence>
<evidence type="ECO:0000256" key="1">
    <source>
        <dbReference type="SAM" id="SignalP"/>
    </source>
</evidence>
<organism evidence="4 5">
    <name type="scientific">Caldithrix abyssi DSM 13497</name>
    <dbReference type="NCBI Taxonomy" id="880073"/>
    <lineage>
        <taxon>Bacteria</taxon>
        <taxon>Pseudomonadati</taxon>
        <taxon>Calditrichota</taxon>
        <taxon>Calditrichia</taxon>
        <taxon>Calditrichales</taxon>
        <taxon>Calditrichaceae</taxon>
        <taxon>Caldithrix</taxon>
    </lineage>
</organism>
<accession>H1XRE7</accession>
<evidence type="ECO:0000313" key="4">
    <source>
        <dbReference type="EMBL" id="EHO42428.1"/>
    </source>
</evidence>
<protein>
    <submittedName>
        <fullName evidence="3">Por secretion system C-terminal sorting domain-containing protein</fullName>
    </submittedName>
</protein>
<dbReference type="PaxDb" id="880073-Calab_2821"/>
<dbReference type="Pfam" id="PF18962">
    <property type="entry name" value="Por_Secre_tail"/>
    <property type="match status" value="1"/>
</dbReference>
<name>H1XRE7_CALAY</name>
<keyword evidence="1" id="KW-0732">Signal</keyword>
<dbReference type="STRING" id="880073.Cabys_1672"/>
<dbReference type="HOGENOM" id="CLU_451784_0_0_0"/>
<dbReference type="AlphaFoldDB" id="H1XRE7"/>
<feature type="chain" id="PRO_5010834596" evidence="1">
    <location>
        <begin position="17"/>
        <end position="604"/>
    </location>
</feature>
<evidence type="ECO:0000259" key="2">
    <source>
        <dbReference type="Pfam" id="PF18962"/>
    </source>
</evidence>
<dbReference type="NCBIfam" id="TIGR04183">
    <property type="entry name" value="Por_Secre_tail"/>
    <property type="match status" value="1"/>
</dbReference>